<dbReference type="EMBL" id="LK056664">
    <property type="protein sequence ID" value="CDU23815.1"/>
    <property type="molecule type" value="Genomic_DNA"/>
</dbReference>
<dbReference type="GO" id="GO:0071949">
    <property type="term" value="F:FAD binding"/>
    <property type="evidence" value="ECO:0007669"/>
    <property type="project" value="InterPro"/>
</dbReference>
<organism evidence="5 7">
    <name type="scientific">Sporisorium scitamineum</name>
    <dbReference type="NCBI Taxonomy" id="49012"/>
    <lineage>
        <taxon>Eukaryota</taxon>
        <taxon>Fungi</taxon>
        <taxon>Dikarya</taxon>
        <taxon>Basidiomycota</taxon>
        <taxon>Ustilaginomycotina</taxon>
        <taxon>Ustilaginomycetes</taxon>
        <taxon>Ustilaginales</taxon>
        <taxon>Ustilaginaceae</taxon>
        <taxon>Sporisorium</taxon>
    </lineage>
</organism>
<evidence type="ECO:0000313" key="5">
    <source>
        <dbReference type="EMBL" id="CDR98647.1"/>
    </source>
</evidence>
<reference evidence="5" key="3">
    <citation type="submission" date="2014-06" db="EMBL/GenBank/DDBJ databases">
        <authorList>
            <person name="Berkman J.Paul."/>
        </authorList>
    </citation>
    <scope>NUCLEOTIDE SEQUENCE [LARGE SCALE GENOMIC DNA]</scope>
</reference>
<evidence type="ECO:0000313" key="6">
    <source>
        <dbReference type="EMBL" id="CDU23815.1"/>
    </source>
</evidence>
<gene>
    <name evidence="5" type="primary">SSCI03650.1</name>
    <name evidence="6" type="ORF">SPSC_02444</name>
</gene>
<evidence type="ECO:0000259" key="4">
    <source>
        <dbReference type="Pfam" id="PF01494"/>
    </source>
</evidence>
<dbReference type="Proteomes" id="UP000242770">
    <property type="component" value="Unassembled WGS sequence"/>
</dbReference>
<dbReference type="PANTHER" id="PTHR46865">
    <property type="entry name" value="OXIDOREDUCTASE-RELATED"/>
    <property type="match status" value="1"/>
</dbReference>
<dbReference type="GO" id="GO:0016491">
    <property type="term" value="F:oxidoreductase activity"/>
    <property type="evidence" value="ECO:0007669"/>
    <property type="project" value="UniProtKB-KW"/>
</dbReference>
<keyword evidence="1" id="KW-0285">Flavoprotein</keyword>
<dbReference type="STRING" id="49012.A0A0F7RV54"/>
<dbReference type="SUPFAM" id="SSF51905">
    <property type="entry name" value="FAD/NAD(P)-binding domain"/>
    <property type="match status" value="1"/>
</dbReference>
<evidence type="ECO:0000256" key="2">
    <source>
        <dbReference type="ARBA" id="ARBA00022827"/>
    </source>
</evidence>
<reference evidence="7" key="1">
    <citation type="submission" date="2014-06" db="EMBL/GenBank/DDBJ databases">
        <authorList>
            <person name="Berkman P.J."/>
        </authorList>
    </citation>
    <scope>NUCLEOTIDE SEQUENCE [LARGE SCALE GENOMIC DNA]</scope>
</reference>
<keyword evidence="2" id="KW-0274">FAD</keyword>
<dbReference type="InterPro" id="IPR051704">
    <property type="entry name" value="FAD_aromatic-hydroxylase"/>
</dbReference>
<dbReference type="InterPro" id="IPR002938">
    <property type="entry name" value="FAD-bd"/>
</dbReference>
<keyword evidence="3" id="KW-0560">Oxidoreductase</keyword>
<dbReference type="OrthoDB" id="655030at2759"/>
<dbReference type="PANTHER" id="PTHR46865:SF2">
    <property type="entry name" value="MONOOXYGENASE"/>
    <property type="match status" value="1"/>
</dbReference>
<evidence type="ECO:0000313" key="7">
    <source>
        <dbReference type="Proteomes" id="UP000242770"/>
    </source>
</evidence>
<evidence type="ECO:0000256" key="1">
    <source>
        <dbReference type="ARBA" id="ARBA00022630"/>
    </source>
</evidence>
<dbReference type="AlphaFoldDB" id="A0A0F7RV54"/>
<keyword evidence="7" id="KW-1185">Reference proteome</keyword>
<accession>A0A0F7RV54</accession>
<sequence length="426" mass="47866">MRVIISGAGIAGPTLAWFLSRAGARVTLIEKAPSMLLQGQNIDVHGTALNVINKMGLIAQLRSRNTTEKGTCFVDVNGKVIASFPVEGTAGSPTSEFEICRGDLAEILYDAAKDLPNVEFKFGTTITKVLENSEERVRVELSTGEQQEGDVLVAADGQWSRLRKEVFGEQAVNVVDRNCFCVYATVPREADDSDYWTIYQALNSRDVSTRPDNHGTTRVFVTAMPIGEEKRKAWYAASRSHNRQLQMDLLRSELGDLKWKTPRLLRQMEKAEDFYLQAVLQIRMAQWYKNRVICLGDTAYAPTPFTGMGTSLAINGAYLLAGHLSQLDDNAHPSTAFQAYESQFRPFVEEIQNLAWFVPGIAHPRYAWSRWLFRRFISLVAYVLKMPWVIRKYGVMGKTFENGLVDELDAPFPTFAAFEPEKDIKA</sequence>
<name>A0A0F7RV54_9BASI</name>
<reference evidence="6" key="2">
    <citation type="submission" date="2014-06" db="EMBL/GenBank/DDBJ databases">
        <authorList>
            <person name="Ju J."/>
            <person name="Zhang J."/>
        </authorList>
    </citation>
    <scope>NUCLEOTIDE SEQUENCE</scope>
    <source>
        <strain evidence="6">SscI8</strain>
    </source>
</reference>
<evidence type="ECO:0000256" key="3">
    <source>
        <dbReference type="ARBA" id="ARBA00023002"/>
    </source>
</evidence>
<proteinExistence type="predicted"/>
<dbReference type="PRINTS" id="PR00420">
    <property type="entry name" value="RNGMNOXGNASE"/>
</dbReference>
<protein>
    <recommendedName>
        <fullName evidence="4">FAD-binding domain-containing protein</fullName>
    </recommendedName>
</protein>
<dbReference type="InterPro" id="IPR036188">
    <property type="entry name" value="FAD/NAD-bd_sf"/>
</dbReference>
<feature type="domain" description="FAD-binding" evidence="4">
    <location>
        <begin position="2"/>
        <end position="351"/>
    </location>
</feature>
<dbReference type="Gene3D" id="3.50.50.60">
    <property type="entry name" value="FAD/NAD(P)-binding domain"/>
    <property type="match status" value="1"/>
</dbReference>
<dbReference type="Gene3D" id="3.30.9.10">
    <property type="entry name" value="D-Amino Acid Oxidase, subunit A, domain 2"/>
    <property type="match status" value="1"/>
</dbReference>
<dbReference type="Pfam" id="PF01494">
    <property type="entry name" value="FAD_binding_3"/>
    <property type="match status" value="1"/>
</dbReference>
<dbReference type="EMBL" id="CCFA01000227">
    <property type="protein sequence ID" value="CDR98647.1"/>
    <property type="molecule type" value="Genomic_DNA"/>
</dbReference>